<sequence length="665" mass="74702">MSWAHYLLQVNIYLVIFYCFYRLLLDKETYFVLNRVYLIGSGLLSLGIPFMRFEWFSKQEVSRHIYVGVDQLNSLVAQVTILDDQAAKFNWGTFIVSVYLLGILFFLGRFVFQLLAVRKLFSRIGNGSAFSFFRKKVVSTDLPEIATVSLHEDIHIKQLHTVDVLFFELLGIFTWFNPIIYAYKHTVKNIHEFLADEAAAKFQGDKETYSLLLLSQAFGVRPNTLTNGFFTKSLIKKRIFMLHKERSKKTAILKYGLFVPLFSLTLVLSSATIRKNNKILAVAQQIPLNDAKAVVGQLIQAPLSVVNLAPPPPPDSTVKTTATIVNQFMEPTTLPVENTENAGASLNSFFRYLAERVKYPVAAVQKKIQGNVVVNFSVTNGKLQNVLVQNEIGEGCEEEVTQNLLNYNDLLQKDGKYSLKVTFKLDGATSKMLNEEASNPADYTPINLFIQAAAPKEKEPEEAKPEDRMIYNFVTLENPPSYPGGVNKFYEFLSKNIKYPTLAIENDVQGNVFVSFTVEKDGSLSDIKIDRRLGFGTDEEAIRVLKLSRNWNPGMQNGRPVRVKYNIPIKFALDAGKRERMSPKSVGIRLRGLPEKEAPLVVLDGEIKEYATLNDIDASTLKSVDVLNSASGVALYGKAAENGVLLLTSKQQKIPKVTATLINRN</sequence>
<evidence type="ECO:0000256" key="10">
    <source>
        <dbReference type="PROSITE-ProRule" id="PRU01360"/>
    </source>
</evidence>
<feature type="transmembrane region" description="Helical" evidence="11">
    <location>
        <begin position="6"/>
        <end position="24"/>
    </location>
</feature>
<evidence type="ECO:0000256" key="11">
    <source>
        <dbReference type="SAM" id="Phobius"/>
    </source>
</evidence>
<keyword evidence="9 10" id="KW-0472">Membrane</keyword>
<dbReference type="InterPro" id="IPR037066">
    <property type="entry name" value="Plug_dom_sf"/>
</dbReference>
<dbReference type="InterPro" id="IPR039426">
    <property type="entry name" value="TonB-dep_rcpt-like"/>
</dbReference>
<feature type="domain" description="TonB C-terminal" evidence="12">
    <location>
        <begin position="484"/>
        <end position="580"/>
    </location>
</feature>
<keyword evidence="14" id="KW-1185">Reference proteome</keyword>
<dbReference type="InterPro" id="IPR051045">
    <property type="entry name" value="TonB-dependent_transducer"/>
</dbReference>
<dbReference type="InterPro" id="IPR006260">
    <property type="entry name" value="TonB/TolA_C"/>
</dbReference>
<evidence type="ECO:0000256" key="1">
    <source>
        <dbReference type="ARBA" id="ARBA00004383"/>
    </source>
</evidence>
<keyword evidence="3 10" id="KW-0813">Transport</keyword>
<keyword evidence="8 11" id="KW-1133">Transmembrane helix</keyword>
<protein>
    <submittedName>
        <fullName evidence="13">TonB family protein</fullName>
    </submittedName>
</protein>
<organism evidence="13 14">
    <name type="scientific">Pedobacter albus</name>
    <dbReference type="NCBI Taxonomy" id="3113905"/>
    <lineage>
        <taxon>Bacteria</taxon>
        <taxon>Pseudomonadati</taxon>
        <taxon>Bacteroidota</taxon>
        <taxon>Sphingobacteriia</taxon>
        <taxon>Sphingobacteriales</taxon>
        <taxon>Sphingobacteriaceae</taxon>
        <taxon>Pedobacter</taxon>
    </lineage>
</organism>
<dbReference type="Gene3D" id="3.30.1150.10">
    <property type="match status" value="2"/>
</dbReference>
<feature type="transmembrane region" description="Helical" evidence="11">
    <location>
        <begin position="36"/>
        <end position="53"/>
    </location>
</feature>
<dbReference type="InterPro" id="IPR037682">
    <property type="entry name" value="TonB_C"/>
</dbReference>
<dbReference type="SUPFAM" id="SSF56935">
    <property type="entry name" value="Porins"/>
    <property type="match status" value="1"/>
</dbReference>
<comment type="similarity">
    <text evidence="10">Belongs to the TonB-dependent receptor family.</text>
</comment>
<dbReference type="Gene3D" id="2.170.130.10">
    <property type="entry name" value="TonB-dependent receptor, plug domain"/>
    <property type="match status" value="1"/>
</dbReference>
<evidence type="ECO:0000256" key="5">
    <source>
        <dbReference type="ARBA" id="ARBA00022519"/>
    </source>
</evidence>
<dbReference type="RefSeq" id="WP_330108472.1">
    <property type="nucleotide sequence ID" value="NZ_JAZDQT010000002.1"/>
</dbReference>
<evidence type="ECO:0000256" key="8">
    <source>
        <dbReference type="ARBA" id="ARBA00022989"/>
    </source>
</evidence>
<feature type="transmembrane region" description="Helical" evidence="11">
    <location>
        <begin position="251"/>
        <end position="271"/>
    </location>
</feature>
<dbReference type="Pfam" id="PF03544">
    <property type="entry name" value="TonB_C"/>
    <property type="match status" value="1"/>
</dbReference>
<name>A0ABU7I9J9_9SPHI</name>
<keyword evidence="10" id="KW-0998">Cell outer membrane</keyword>
<evidence type="ECO:0000313" key="14">
    <source>
        <dbReference type="Proteomes" id="UP001336835"/>
    </source>
</evidence>
<dbReference type="Proteomes" id="UP001336835">
    <property type="component" value="Unassembled WGS sequence"/>
</dbReference>
<evidence type="ECO:0000313" key="13">
    <source>
        <dbReference type="EMBL" id="MEE1946160.1"/>
    </source>
</evidence>
<evidence type="ECO:0000256" key="6">
    <source>
        <dbReference type="ARBA" id="ARBA00022692"/>
    </source>
</evidence>
<feature type="transmembrane region" description="Helical" evidence="11">
    <location>
        <begin position="91"/>
        <end position="112"/>
    </location>
</feature>
<evidence type="ECO:0000256" key="3">
    <source>
        <dbReference type="ARBA" id="ARBA00022448"/>
    </source>
</evidence>
<keyword evidence="10" id="KW-1134">Transmembrane beta strand</keyword>
<evidence type="ECO:0000259" key="12">
    <source>
        <dbReference type="PROSITE" id="PS52015"/>
    </source>
</evidence>
<accession>A0ABU7I9J9</accession>
<dbReference type="CDD" id="cd07341">
    <property type="entry name" value="M56_BlaR1_MecR1_like"/>
    <property type="match status" value="1"/>
</dbReference>
<dbReference type="NCBIfam" id="TIGR01352">
    <property type="entry name" value="tonB_Cterm"/>
    <property type="match status" value="1"/>
</dbReference>
<dbReference type="PANTHER" id="PTHR33446:SF2">
    <property type="entry name" value="PROTEIN TONB"/>
    <property type="match status" value="1"/>
</dbReference>
<reference evidence="13 14" key="1">
    <citation type="submission" date="2024-01" db="EMBL/GenBank/DDBJ databases">
        <title>Pedobacter sp. nov., isolated from fresh soil.</title>
        <authorList>
            <person name="Le N.T.T."/>
        </authorList>
    </citation>
    <scope>NUCLEOTIDE SEQUENCE [LARGE SCALE GENOMIC DNA]</scope>
    <source>
        <strain evidence="13 14">KR3-3</strain>
    </source>
</reference>
<evidence type="ECO:0000256" key="9">
    <source>
        <dbReference type="ARBA" id="ARBA00023136"/>
    </source>
</evidence>
<proteinExistence type="inferred from homology"/>
<dbReference type="Pfam" id="PF05569">
    <property type="entry name" value="Peptidase_M56"/>
    <property type="match status" value="1"/>
</dbReference>
<comment type="subcellular location">
    <subcellularLocation>
        <location evidence="1">Cell inner membrane</location>
        <topology evidence="1">Single-pass membrane protein</topology>
        <orientation evidence="1">Periplasmic side</orientation>
    </subcellularLocation>
    <subcellularLocation>
        <location evidence="10">Cell outer membrane</location>
        <topology evidence="10">Multi-pass membrane protein</topology>
    </subcellularLocation>
</comment>
<keyword evidence="6 10" id="KW-0812">Transmembrane</keyword>
<dbReference type="EMBL" id="JAZDQT010000002">
    <property type="protein sequence ID" value="MEE1946160.1"/>
    <property type="molecule type" value="Genomic_DNA"/>
</dbReference>
<dbReference type="SUPFAM" id="SSF74653">
    <property type="entry name" value="TolA/TonB C-terminal domain"/>
    <property type="match status" value="2"/>
</dbReference>
<comment type="similarity">
    <text evidence="2">Belongs to the TonB family.</text>
</comment>
<comment type="caution">
    <text evidence="13">The sequence shown here is derived from an EMBL/GenBank/DDBJ whole genome shotgun (WGS) entry which is preliminary data.</text>
</comment>
<keyword evidence="7" id="KW-0653">Protein transport</keyword>
<evidence type="ECO:0000256" key="2">
    <source>
        <dbReference type="ARBA" id="ARBA00006555"/>
    </source>
</evidence>
<dbReference type="PANTHER" id="PTHR33446">
    <property type="entry name" value="PROTEIN TONB-RELATED"/>
    <property type="match status" value="1"/>
</dbReference>
<keyword evidence="4" id="KW-1003">Cell membrane</keyword>
<dbReference type="InterPro" id="IPR008756">
    <property type="entry name" value="Peptidase_M56"/>
</dbReference>
<evidence type="ECO:0000256" key="7">
    <source>
        <dbReference type="ARBA" id="ARBA00022927"/>
    </source>
</evidence>
<evidence type="ECO:0000256" key="4">
    <source>
        <dbReference type="ARBA" id="ARBA00022475"/>
    </source>
</evidence>
<gene>
    <name evidence="13" type="ORF">VRU48_13640</name>
</gene>
<keyword evidence="5" id="KW-0997">Cell inner membrane</keyword>
<dbReference type="PROSITE" id="PS52016">
    <property type="entry name" value="TONB_DEPENDENT_REC_3"/>
    <property type="match status" value="1"/>
</dbReference>
<dbReference type="PROSITE" id="PS52015">
    <property type="entry name" value="TONB_CTD"/>
    <property type="match status" value="1"/>
</dbReference>